<sequence>MAYRIWSDDEARQSKHAPSAHGPYYGPSPFTTNYKVSVRPQIILRNGSNSKIPARFTETSMSPFAVVPSQNDAERHKLRPVVFSDQCYSTLRTFDHRIRRLLSMFGRTLFKICGLLCFFAQTCTQFNSKPYSKMYHSTKQSDTILKMARYVVPLFSNTLDFSIKFSFFFIICIKSHGNPTLISWCDYISRP</sequence>
<name>A0A8X6I1P4_TRICU</name>
<gene>
    <name evidence="1" type="ORF">TNCT_333021</name>
</gene>
<dbReference type="EMBL" id="BMAO01009836">
    <property type="protein sequence ID" value="GFR33658.1"/>
    <property type="molecule type" value="Genomic_DNA"/>
</dbReference>
<protein>
    <submittedName>
        <fullName evidence="1">Uncharacterized protein</fullName>
    </submittedName>
</protein>
<accession>A0A8X6I1P4</accession>
<dbReference type="Proteomes" id="UP000887116">
    <property type="component" value="Unassembled WGS sequence"/>
</dbReference>
<reference evidence="1" key="1">
    <citation type="submission" date="2020-07" db="EMBL/GenBank/DDBJ databases">
        <title>Multicomponent nature underlies the extraordinary mechanical properties of spider dragline silk.</title>
        <authorList>
            <person name="Kono N."/>
            <person name="Nakamura H."/>
            <person name="Mori M."/>
            <person name="Yoshida Y."/>
            <person name="Ohtoshi R."/>
            <person name="Malay A.D."/>
            <person name="Moran D.A.P."/>
            <person name="Tomita M."/>
            <person name="Numata K."/>
            <person name="Arakawa K."/>
        </authorList>
    </citation>
    <scope>NUCLEOTIDE SEQUENCE</scope>
</reference>
<organism evidence="1 2">
    <name type="scientific">Trichonephila clavata</name>
    <name type="common">Joro spider</name>
    <name type="synonym">Nephila clavata</name>
    <dbReference type="NCBI Taxonomy" id="2740835"/>
    <lineage>
        <taxon>Eukaryota</taxon>
        <taxon>Metazoa</taxon>
        <taxon>Ecdysozoa</taxon>
        <taxon>Arthropoda</taxon>
        <taxon>Chelicerata</taxon>
        <taxon>Arachnida</taxon>
        <taxon>Araneae</taxon>
        <taxon>Araneomorphae</taxon>
        <taxon>Entelegynae</taxon>
        <taxon>Araneoidea</taxon>
        <taxon>Nephilidae</taxon>
        <taxon>Trichonephila</taxon>
    </lineage>
</organism>
<keyword evidence="2" id="KW-1185">Reference proteome</keyword>
<comment type="caution">
    <text evidence="1">The sequence shown here is derived from an EMBL/GenBank/DDBJ whole genome shotgun (WGS) entry which is preliminary data.</text>
</comment>
<proteinExistence type="predicted"/>
<evidence type="ECO:0000313" key="1">
    <source>
        <dbReference type="EMBL" id="GFR33658.1"/>
    </source>
</evidence>
<dbReference type="AlphaFoldDB" id="A0A8X6I1P4"/>
<evidence type="ECO:0000313" key="2">
    <source>
        <dbReference type="Proteomes" id="UP000887116"/>
    </source>
</evidence>